<sequence>MMLHPGSQPAAAATAALPYTSTPGNSRRDAKHNKDPSSLNNNNSIDSATTASASVAAASRKQGDYLTALAIMRPCVLDYDVHSCSSYSASYLPENIKTNNPQDQSSRWSSGSNNQMQYIMIKLKTMAVAHTITFGKYHKLHVCNLKEFKVFGGLTTSNMTELLHTGLRNDHEPETFLLKHKTNSVVFPCQYIKIVPLMAWGPNFNFSVWHVEVKGIPDAELVQETYFQYINFRETESVRLCLKHFRQRKLFDAFKALQERTHTQLEDPLLTKLHRELVIRGNFKRAEELIAEVAERGLFDEYIQAYDYKPIWKRLRSNSHRQGVHHHHHSHQSSHLEDSPRHRGGHQMCIDTKGGYVYLMGGWDGARELADFWAYHIPSQAWILISADTSVQGGPSARSCHKICYSPQHQALFLLGKYVDPDNRSKADLCSDFWRFDIDPSSPPHGRWKKICDNTAVVNGPELIYDHQMCLDPVSQTLYVFGGRVVHLDKNVQHYSGLYSYHIPSEHWKLLRADGHPAPKQDGTTVLRSRIGHSMLYDETMRSLVIFAGQMNNDYLSDFYVYDIAADRVIEVCKDYNKQGGPEAGFTQRATISSRGREIYVLSGLVKDRALGAETVKNSFWVFKLPGQDQMDAIRDVQYALANAKASGSIGSLKSIMSHGRSLSGQFEHHVDRADGSSRSGSSRRKIGEDDGQGRRDMSSGSRRGFGRANGSTADKSFSAADTASTRTMQTRSSSATGSSNNNNNNKRINSSRSGSPPSFRPARVNSDLAGSYSSDHGVAPNGREGAMPGISSAGSIPSIHRRASLTRPHPNDPTEPMSLAYVLSDQGSWQKIFQNSSPELGELSEPEPAPRYAHQLVYDDINEVQYLFGGNPGEQGNMSKRLDDFWELRLYRPTPDQIVRKAKYLLRTQQFKELCQRPETSALTSTTPASLSSSLPRSSGSSVNRRSASRRDSNRSTTHSNIGLIQRGTPEHHDQSQRALNFLRTELSVVVDQTNKAESEDFKTLIRGLLLGAFSPSTGLTSTMSKSQKPSFSFTGARINHVAGSMGNPLRTTVLLAPSPISSPSINSTRLMLSPSNPSGGQSHQHLNTSGTRPFLASPDSNHRSGPVFDRNDRQQMDKNGQDADRENEDSLMQDSHSPRGATSTGTVSSGANLDFKGLDHNGDEIQTSASSQQDNSDDIISSSGERSDHDNSSDAWTAMDEDLDEDDRDDDNDDDDDDDEADSDEYQDIDVDDQDPVMKAFFRDRTLLYERLLEFFAEDVKQPKGDLTDLVKVG</sequence>
<feature type="compositionally biased region" description="Low complexity" evidence="3">
    <location>
        <begin position="1170"/>
        <end position="1185"/>
    </location>
</feature>
<feature type="region of interest" description="Disordered" evidence="3">
    <location>
        <begin position="322"/>
        <end position="344"/>
    </location>
</feature>
<dbReference type="InterPro" id="IPR056737">
    <property type="entry name" value="Beta-prop_ATRN-MKLN-like"/>
</dbReference>
<evidence type="ECO:0000313" key="6">
    <source>
        <dbReference type="EMBL" id="KAG0272773.1"/>
    </source>
</evidence>
<feature type="compositionally biased region" description="Polar residues" evidence="3">
    <location>
        <begin position="36"/>
        <end position="46"/>
    </location>
</feature>
<dbReference type="PROSITE" id="PS50896">
    <property type="entry name" value="LISH"/>
    <property type="match status" value="1"/>
</dbReference>
<organism evidence="6 7">
    <name type="scientific">Linnemannia exigua</name>
    <dbReference type="NCBI Taxonomy" id="604196"/>
    <lineage>
        <taxon>Eukaryota</taxon>
        <taxon>Fungi</taxon>
        <taxon>Fungi incertae sedis</taxon>
        <taxon>Mucoromycota</taxon>
        <taxon>Mortierellomycotina</taxon>
        <taxon>Mortierellomycetes</taxon>
        <taxon>Mortierellales</taxon>
        <taxon>Mortierellaceae</taxon>
        <taxon>Linnemannia</taxon>
    </lineage>
</organism>
<dbReference type="InterPro" id="IPR008979">
    <property type="entry name" value="Galactose-bd-like_sf"/>
</dbReference>
<dbReference type="InterPro" id="IPR015915">
    <property type="entry name" value="Kelch-typ_b-propeller"/>
</dbReference>
<dbReference type="AlphaFoldDB" id="A0AAD4H6F4"/>
<dbReference type="InterPro" id="IPR010565">
    <property type="entry name" value="Muskelin_N"/>
</dbReference>
<evidence type="ECO:0000256" key="3">
    <source>
        <dbReference type="SAM" id="MobiDB-lite"/>
    </source>
</evidence>
<feature type="compositionally biased region" description="Polar residues" evidence="3">
    <location>
        <begin position="710"/>
        <end position="731"/>
    </location>
</feature>
<dbReference type="InterPro" id="IPR006594">
    <property type="entry name" value="LisH"/>
</dbReference>
<dbReference type="PANTHER" id="PTHR15526">
    <property type="entry name" value="MUSKELIN"/>
    <property type="match status" value="1"/>
</dbReference>
<dbReference type="EMBL" id="JAAAIL010000862">
    <property type="protein sequence ID" value="KAG0272773.1"/>
    <property type="molecule type" value="Genomic_DNA"/>
</dbReference>
<dbReference type="SUPFAM" id="SSF117281">
    <property type="entry name" value="Kelch motif"/>
    <property type="match status" value="1"/>
</dbReference>
<proteinExistence type="predicted"/>
<feature type="compositionally biased region" description="Acidic residues" evidence="3">
    <location>
        <begin position="1201"/>
        <end position="1236"/>
    </location>
</feature>
<feature type="region of interest" description="Disordered" evidence="3">
    <location>
        <begin position="1067"/>
        <end position="1236"/>
    </location>
</feature>
<dbReference type="Pfam" id="PF06588">
    <property type="entry name" value="Muskelin_N"/>
    <property type="match status" value="1"/>
</dbReference>
<feature type="compositionally biased region" description="Low complexity" evidence="3">
    <location>
        <begin position="921"/>
        <end position="947"/>
    </location>
</feature>
<feature type="compositionally biased region" description="Basic and acidic residues" evidence="3">
    <location>
        <begin position="667"/>
        <end position="676"/>
    </location>
</feature>
<feature type="compositionally biased region" description="Polar residues" evidence="3">
    <location>
        <begin position="1134"/>
        <end position="1153"/>
    </location>
</feature>
<dbReference type="InterPro" id="IPR052456">
    <property type="entry name" value="CTLH_complex_component"/>
</dbReference>
<evidence type="ECO:0000313" key="7">
    <source>
        <dbReference type="Proteomes" id="UP001194580"/>
    </source>
</evidence>
<feature type="region of interest" description="Disordered" evidence="3">
    <location>
        <begin position="18"/>
        <end position="46"/>
    </location>
</feature>
<dbReference type="SUPFAM" id="SSF49785">
    <property type="entry name" value="Galactose-binding domain-like"/>
    <property type="match status" value="1"/>
</dbReference>
<feature type="region of interest" description="Disordered" evidence="3">
    <location>
        <begin position="918"/>
        <end position="977"/>
    </location>
</feature>
<feature type="compositionally biased region" description="Basic and acidic residues" evidence="3">
    <location>
        <begin position="26"/>
        <end position="35"/>
    </location>
</feature>
<keyword evidence="1" id="KW-0880">Kelch repeat</keyword>
<dbReference type="GO" id="GO:0005737">
    <property type="term" value="C:cytoplasm"/>
    <property type="evidence" value="ECO:0007669"/>
    <property type="project" value="TreeGrafter"/>
</dbReference>
<feature type="domain" description="Attractin/MKLN-like beta-propeller" evidence="5">
    <location>
        <begin position="333"/>
        <end position="604"/>
    </location>
</feature>
<keyword evidence="2" id="KW-0677">Repeat</keyword>
<name>A0AAD4H6F4_9FUNG</name>
<gene>
    <name evidence="6" type="ORF">BGZ95_011450</name>
</gene>
<dbReference type="Proteomes" id="UP001194580">
    <property type="component" value="Unassembled WGS sequence"/>
</dbReference>
<evidence type="ECO:0000256" key="1">
    <source>
        <dbReference type="ARBA" id="ARBA00022441"/>
    </source>
</evidence>
<dbReference type="PANTHER" id="PTHR15526:SF5">
    <property type="entry name" value="MUSKELIN"/>
    <property type="match status" value="1"/>
</dbReference>
<evidence type="ECO:0000259" key="5">
    <source>
        <dbReference type="Pfam" id="PF24981"/>
    </source>
</evidence>
<feature type="compositionally biased region" description="Polar residues" evidence="3">
    <location>
        <begin position="1070"/>
        <end position="1093"/>
    </location>
</feature>
<feature type="domain" description="Muskelin N-terminal" evidence="4">
    <location>
        <begin position="76"/>
        <end position="268"/>
    </location>
</feature>
<dbReference type="Gene3D" id="2.120.10.80">
    <property type="entry name" value="Kelch-type beta propeller"/>
    <property type="match status" value="1"/>
</dbReference>
<feature type="compositionally biased region" description="Basic and acidic residues" evidence="3">
    <location>
        <begin position="686"/>
        <end position="698"/>
    </location>
</feature>
<feature type="compositionally biased region" description="Low complexity" evidence="3">
    <location>
        <begin position="732"/>
        <end position="764"/>
    </location>
</feature>
<evidence type="ECO:0000256" key="2">
    <source>
        <dbReference type="ARBA" id="ARBA00022737"/>
    </source>
</evidence>
<dbReference type="Gene3D" id="2.60.120.260">
    <property type="entry name" value="Galactose-binding domain-like"/>
    <property type="match status" value="1"/>
</dbReference>
<feature type="region of interest" description="Disordered" evidence="3">
    <location>
        <begin position="667"/>
        <end position="797"/>
    </location>
</feature>
<evidence type="ECO:0000259" key="4">
    <source>
        <dbReference type="Pfam" id="PF06588"/>
    </source>
</evidence>
<reference evidence="6" key="1">
    <citation type="journal article" date="2020" name="Fungal Divers.">
        <title>Resolving the Mortierellaceae phylogeny through synthesis of multi-gene phylogenetics and phylogenomics.</title>
        <authorList>
            <person name="Vandepol N."/>
            <person name="Liber J."/>
            <person name="Desiro A."/>
            <person name="Na H."/>
            <person name="Kennedy M."/>
            <person name="Barry K."/>
            <person name="Grigoriev I.V."/>
            <person name="Miller A.N."/>
            <person name="O'Donnell K."/>
            <person name="Stajich J.E."/>
            <person name="Bonito G."/>
        </authorList>
    </citation>
    <scope>NUCLEOTIDE SEQUENCE</scope>
    <source>
        <strain evidence="6">NRRL 28262</strain>
    </source>
</reference>
<feature type="compositionally biased region" description="Basic residues" evidence="3">
    <location>
        <begin position="322"/>
        <end position="332"/>
    </location>
</feature>
<accession>A0AAD4H6F4</accession>
<comment type="caution">
    <text evidence="6">The sequence shown here is derived from an EMBL/GenBank/DDBJ whole genome shotgun (WGS) entry which is preliminary data.</text>
</comment>
<protein>
    <recommendedName>
        <fullName evidence="8">LisH domain-containing protein</fullName>
    </recommendedName>
</protein>
<feature type="compositionally biased region" description="Basic and acidic residues" evidence="3">
    <location>
        <begin position="1111"/>
        <end position="1126"/>
    </location>
</feature>
<dbReference type="Pfam" id="PF24981">
    <property type="entry name" value="Beta-prop_ATRN-LZTR1"/>
    <property type="match status" value="1"/>
</dbReference>
<evidence type="ECO:0008006" key="8">
    <source>
        <dbReference type="Google" id="ProtNLM"/>
    </source>
</evidence>
<keyword evidence="7" id="KW-1185">Reference proteome</keyword>